<proteinExistence type="predicted"/>
<reference evidence="1 2" key="1">
    <citation type="submission" date="2014-11" db="EMBL/GenBank/DDBJ databases">
        <title>Draft Genome Sequences of Nine Bacillus subtilis Strains that Form Spores with High Heat-Resistance.</title>
        <authorList>
            <person name="Krawcyk A.O."/>
            <person name="Berendsen E.M."/>
            <person name="de Jong A."/>
            <person name="Holsappel S."/>
            <person name="Eijlander R.T."/>
            <person name="Wells-Bennik M."/>
            <person name="Kuipers O.P."/>
        </authorList>
    </citation>
    <scope>NUCLEOTIDE SEQUENCE [LARGE SCALE GENOMIC DNA]</scope>
    <source>
        <strain evidence="1 2">B4067</strain>
    </source>
</reference>
<name>A0ABD3ZQC3_BACIU</name>
<dbReference type="Proteomes" id="UP000031970">
    <property type="component" value="Unassembled WGS sequence"/>
</dbReference>
<protein>
    <recommendedName>
        <fullName evidence="3">Phage protein</fullName>
    </recommendedName>
</protein>
<comment type="caution">
    <text evidence="1">The sequence shown here is derived from an EMBL/GenBank/DDBJ whole genome shotgun (WGS) entry which is preliminary data.</text>
</comment>
<dbReference type="EMBL" id="JSXS01000125">
    <property type="protein sequence ID" value="KIL30376.1"/>
    <property type="molecule type" value="Genomic_DNA"/>
</dbReference>
<dbReference type="AlphaFoldDB" id="A0ABD3ZQC3"/>
<organism evidence="1 2">
    <name type="scientific">Bacillus subtilis subsp. subtilis</name>
    <dbReference type="NCBI Taxonomy" id="135461"/>
    <lineage>
        <taxon>Bacteria</taxon>
        <taxon>Bacillati</taxon>
        <taxon>Bacillota</taxon>
        <taxon>Bacilli</taxon>
        <taxon>Bacillales</taxon>
        <taxon>Bacillaceae</taxon>
        <taxon>Bacillus</taxon>
    </lineage>
</organism>
<gene>
    <name evidence="1" type="ORF">B4067_1310</name>
</gene>
<dbReference type="RefSeq" id="WP_041056642.1">
    <property type="nucleotide sequence ID" value="NZ_JSXS01000125.1"/>
</dbReference>
<accession>A0ABD3ZQC3</accession>
<sequence length="65" mass="7399">MDQEYFLIAGKTEGFSYADAKVLRCRSEIDAESLVNSLRHKGYSIFYVTKTVYRIDDNATIGEAK</sequence>
<evidence type="ECO:0000313" key="1">
    <source>
        <dbReference type="EMBL" id="KIL30376.1"/>
    </source>
</evidence>
<evidence type="ECO:0008006" key="3">
    <source>
        <dbReference type="Google" id="ProtNLM"/>
    </source>
</evidence>
<evidence type="ECO:0000313" key="2">
    <source>
        <dbReference type="Proteomes" id="UP000031970"/>
    </source>
</evidence>